<dbReference type="Gene3D" id="3.30.200.20">
    <property type="entry name" value="Phosphorylase Kinase, domain 1"/>
    <property type="match status" value="1"/>
</dbReference>
<dbReference type="PANTHER" id="PTHR24056:SF334">
    <property type="entry name" value="CYCLIN-DEPENDENT KINASE 1"/>
    <property type="match status" value="1"/>
</dbReference>
<keyword evidence="6" id="KW-0808">Transferase</keyword>
<dbReference type="PROSITE" id="PS00108">
    <property type="entry name" value="PROTEIN_KINASE_ST"/>
    <property type="match status" value="1"/>
</dbReference>
<dbReference type="InterPro" id="IPR008271">
    <property type="entry name" value="Ser/Thr_kinase_AS"/>
</dbReference>
<evidence type="ECO:0000256" key="15">
    <source>
        <dbReference type="ARBA" id="ARBA00049280"/>
    </source>
</evidence>
<evidence type="ECO:0000256" key="2">
    <source>
        <dbReference type="ARBA" id="ARBA00006485"/>
    </source>
</evidence>
<evidence type="ECO:0000256" key="3">
    <source>
        <dbReference type="ARBA" id="ARBA00022527"/>
    </source>
</evidence>
<dbReference type="GO" id="GO:0007095">
    <property type="term" value="P:mitotic G2 DNA damage checkpoint signaling"/>
    <property type="evidence" value="ECO:0007669"/>
    <property type="project" value="TreeGrafter"/>
</dbReference>
<comment type="catalytic activity">
    <reaction evidence="15">
        <text>[DNA-directed RNA polymerase] + ATP = phospho-[DNA-directed RNA polymerase] + ADP + H(+)</text>
        <dbReference type="Rhea" id="RHEA:10216"/>
        <dbReference type="Rhea" id="RHEA-COMP:11321"/>
        <dbReference type="Rhea" id="RHEA-COMP:11322"/>
        <dbReference type="ChEBI" id="CHEBI:15378"/>
        <dbReference type="ChEBI" id="CHEBI:30616"/>
        <dbReference type="ChEBI" id="CHEBI:43176"/>
        <dbReference type="ChEBI" id="CHEBI:68546"/>
        <dbReference type="ChEBI" id="CHEBI:456216"/>
        <dbReference type="EC" id="2.7.11.23"/>
    </reaction>
</comment>
<dbReference type="PROSITE" id="PS50011">
    <property type="entry name" value="PROTEIN_KINASE_DOM"/>
    <property type="match status" value="1"/>
</dbReference>
<evidence type="ECO:0000256" key="17">
    <source>
        <dbReference type="RuleBase" id="RU000304"/>
    </source>
</evidence>
<keyword evidence="8" id="KW-0498">Mitosis</keyword>
<evidence type="ECO:0000256" key="1">
    <source>
        <dbReference type="ARBA" id="ARBA00004123"/>
    </source>
</evidence>
<accession>A0A6B2FZB2</accession>
<evidence type="ECO:0000256" key="13">
    <source>
        <dbReference type="ARBA" id="ARBA00047811"/>
    </source>
</evidence>
<dbReference type="InterPro" id="IPR000719">
    <property type="entry name" value="Prot_kinase_dom"/>
</dbReference>
<dbReference type="PROSITE" id="PS00107">
    <property type="entry name" value="PROTEIN_KINASE_ATP"/>
    <property type="match status" value="1"/>
</dbReference>
<evidence type="ECO:0000256" key="10">
    <source>
        <dbReference type="ARBA" id="ARBA00022840"/>
    </source>
</evidence>
<dbReference type="InterPro" id="IPR011009">
    <property type="entry name" value="Kinase-like_dom_sf"/>
</dbReference>
<dbReference type="AlphaFoldDB" id="A0A6B2FZB2"/>
<keyword evidence="12" id="KW-0131">Cell cycle</keyword>
<keyword evidence="9 19" id="KW-0418">Kinase</keyword>
<evidence type="ECO:0000256" key="8">
    <source>
        <dbReference type="ARBA" id="ARBA00022776"/>
    </source>
</evidence>
<dbReference type="Pfam" id="PF00069">
    <property type="entry name" value="Pkinase"/>
    <property type="match status" value="1"/>
</dbReference>
<evidence type="ECO:0000256" key="16">
    <source>
        <dbReference type="PROSITE-ProRule" id="PRU10141"/>
    </source>
</evidence>
<dbReference type="GO" id="GO:0000086">
    <property type="term" value="P:G2/M transition of mitotic cell cycle"/>
    <property type="evidence" value="ECO:0007669"/>
    <property type="project" value="TreeGrafter"/>
</dbReference>
<dbReference type="Gene3D" id="1.10.510.10">
    <property type="entry name" value="Transferase(Phosphotransferase) domain 1"/>
    <property type="match status" value="1"/>
</dbReference>
<dbReference type="InterPro" id="IPR050108">
    <property type="entry name" value="CDK"/>
</dbReference>
<comment type="subcellular location">
    <subcellularLocation>
        <location evidence="1">Nucleus</location>
    </subcellularLocation>
</comment>
<evidence type="ECO:0000259" key="18">
    <source>
        <dbReference type="PROSITE" id="PS50011"/>
    </source>
</evidence>
<evidence type="ECO:0000256" key="6">
    <source>
        <dbReference type="ARBA" id="ARBA00022679"/>
    </source>
</evidence>
<comment type="catalytic activity">
    <reaction evidence="13">
        <text>L-threonyl-[protein] + ATP = O-phospho-L-threonyl-[protein] + ADP + H(+)</text>
        <dbReference type="Rhea" id="RHEA:46608"/>
        <dbReference type="Rhea" id="RHEA-COMP:11060"/>
        <dbReference type="Rhea" id="RHEA-COMP:11605"/>
        <dbReference type="ChEBI" id="CHEBI:15378"/>
        <dbReference type="ChEBI" id="CHEBI:30013"/>
        <dbReference type="ChEBI" id="CHEBI:30616"/>
        <dbReference type="ChEBI" id="CHEBI:61977"/>
        <dbReference type="ChEBI" id="CHEBI:456216"/>
        <dbReference type="EC" id="2.7.11.22"/>
    </reaction>
</comment>
<proteinExistence type="inferred from homology"/>
<evidence type="ECO:0000313" key="19">
    <source>
        <dbReference type="EMBL" id="NDJ96610.1"/>
    </source>
</evidence>
<keyword evidence="10 16" id="KW-0067">ATP-binding</keyword>
<evidence type="ECO:0000256" key="5">
    <source>
        <dbReference type="ARBA" id="ARBA00022618"/>
    </source>
</evidence>
<dbReference type="FunFam" id="3.30.200.20:FF:000375">
    <property type="entry name" value="Cell division related protein kinase 2"/>
    <property type="match status" value="1"/>
</dbReference>
<organism evidence="19">
    <name type="scientific">Myxobolus squamalis</name>
    <name type="common">Myxosporean</name>
    <dbReference type="NCBI Taxonomy" id="59785"/>
    <lineage>
        <taxon>Eukaryota</taxon>
        <taxon>Metazoa</taxon>
        <taxon>Cnidaria</taxon>
        <taxon>Myxozoa</taxon>
        <taxon>Myxosporea</taxon>
        <taxon>Bivalvulida</taxon>
        <taxon>Platysporina</taxon>
        <taxon>Myxobolidae</taxon>
        <taxon>Myxobolus</taxon>
    </lineage>
</organism>
<feature type="domain" description="Protein kinase" evidence="18">
    <location>
        <begin position="32"/>
        <end position="297"/>
    </location>
</feature>
<dbReference type="GO" id="GO:0008353">
    <property type="term" value="F:RNA polymerase II CTD heptapeptide repeat kinase activity"/>
    <property type="evidence" value="ECO:0007669"/>
    <property type="project" value="UniProtKB-EC"/>
</dbReference>
<protein>
    <submittedName>
        <fullName evidence="19">Cyclin-dependent kinase 1 (Trinotate prediction)</fullName>
    </submittedName>
</protein>
<keyword evidence="5" id="KW-0132">Cell division</keyword>
<evidence type="ECO:0000256" key="14">
    <source>
        <dbReference type="ARBA" id="ARBA00048367"/>
    </source>
</evidence>
<sequence length="297" mass="34457">MNTFRERDLEQAHTLKRSNSMSMDNRYTMDDFKRLEKLGEGTYGVVYKALNLRTNIIVAMKKIRLESQDEGIPSTSLREISVLKELSEHPNIVKLILVIHTTPMRLYLVFEYLNMDLKKYLDSIEMMEPTLIKSYTFQVLRALEYCHARRIVHRDLKPQNLLIDLDGLIKLADFGLARAFGIPIRSYTHEVVTLWYRCPEVLLGASRYACSVDIWSVGCIFGEMATTQPIFYGDSEIDQLFKIFQTLGTPTDDLWPEMRRLPNYKTIFPKWNRVDLSQVCSLLGDAGLNLFEARIVI</sequence>
<feature type="binding site" evidence="16">
    <location>
        <position position="61"/>
    </location>
    <ligand>
        <name>ATP</name>
        <dbReference type="ChEBI" id="CHEBI:30616"/>
    </ligand>
</feature>
<keyword evidence="7 16" id="KW-0547">Nucleotide-binding</keyword>
<reference evidence="19" key="1">
    <citation type="submission" date="2018-11" db="EMBL/GenBank/DDBJ databases">
        <title>Myxobolus squamalis genome and transcriptome.</title>
        <authorList>
            <person name="Yahalomi D."/>
            <person name="Atkinson S.D."/>
            <person name="Neuhof M."/>
            <person name="Chang E.S."/>
            <person name="Philippe H."/>
            <person name="Cartwright P."/>
            <person name="Bartholomew J.L."/>
            <person name="Huchon D."/>
        </authorList>
    </citation>
    <scope>NUCLEOTIDE SEQUENCE</scope>
    <source>
        <strain evidence="19">71B08</strain>
        <tissue evidence="19">Whole</tissue>
    </source>
</reference>
<dbReference type="InterPro" id="IPR017441">
    <property type="entry name" value="Protein_kinase_ATP_BS"/>
</dbReference>
<evidence type="ECO:0000256" key="7">
    <source>
        <dbReference type="ARBA" id="ARBA00022741"/>
    </source>
</evidence>
<comment type="catalytic activity">
    <reaction evidence="14">
        <text>L-seryl-[protein] + ATP = O-phospho-L-seryl-[protein] + ADP + H(+)</text>
        <dbReference type="Rhea" id="RHEA:17989"/>
        <dbReference type="Rhea" id="RHEA-COMP:9863"/>
        <dbReference type="Rhea" id="RHEA-COMP:11604"/>
        <dbReference type="ChEBI" id="CHEBI:15378"/>
        <dbReference type="ChEBI" id="CHEBI:29999"/>
        <dbReference type="ChEBI" id="CHEBI:30616"/>
        <dbReference type="ChEBI" id="CHEBI:83421"/>
        <dbReference type="ChEBI" id="CHEBI:456216"/>
        <dbReference type="EC" id="2.7.11.22"/>
    </reaction>
</comment>
<keyword evidence="3 17" id="KW-0723">Serine/threonine-protein kinase</keyword>
<name>A0A6B2FZB2_MYXSQ</name>
<dbReference type="GO" id="GO:0005524">
    <property type="term" value="F:ATP binding"/>
    <property type="evidence" value="ECO:0007669"/>
    <property type="project" value="UniProtKB-UniRule"/>
</dbReference>
<keyword evidence="11" id="KW-0539">Nucleus</keyword>
<comment type="similarity">
    <text evidence="2">Belongs to the protein kinase superfamily. CMGC Ser/Thr protein kinase family. CDC2/CDKX subfamily.</text>
</comment>
<dbReference type="SUPFAM" id="SSF56112">
    <property type="entry name" value="Protein kinase-like (PK-like)"/>
    <property type="match status" value="1"/>
</dbReference>
<dbReference type="FunFam" id="1.10.510.10:FF:000611">
    <property type="entry name" value="CMGC family protein kinase"/>
    <property type="match status" value="1"/>
</dbReference>
<evidence type="ECO:0000256" key="11">
    <source>
        <dbReference type="ARBA" id="ARBA00023242"/>
    </source>
</evidence>
<dbReference type="GO" id="GO:0005634">
    <property type="term" value="C:nucleus"/>
    <property type="evidence" value="ECO:0007669"/>
    <property type="project" value="UniProtKB-SubCell"/>
</dbReference>
<dbReference type="SMART" id="SM00220">
    <property type="entry name" value="S_TKc"/>
    <property type="match status" value="1"/>
</dbReference>
<dbReference type="PANTHER" id="PTHR24056">
    <property type="entry name" value="CELL DIVISION PROTEIN KINASE"/>
    <property type="match status" value="1"/>
</dbReference>
<evidence type="ECO:0000256" key="9">
    <source>
        <dbReference type="ARBA" id="ARBA00022777"/>
    </source>
</evidence>
<dbReference type="EMBL" id="GHBR01001325">
    <property type="protein sequence ID" value="NDJ96610.1"/>
    <property type="molecule type" value="Transcribed_RNA"/>
</dbReference>
<evidence type="ECO:0000256" key="4">
    <source>
        <dbReference type="ARBA" id="ARBA00022553"/>
    </source>
</evidence>
<dbReference type="GO" id="GO:0004693">
    <property type="term" value="F:cyclin-dependent protein serine/threonine kinase activity"/>
    <property type="evidence" value="ECO:0007669"/>
    <property type="project" value="UniProtKB-EC"/>
</dbReference>
<keyword evidence="4" id="KW-0597">Phosphoprotein</keyword>
<evidence type="ECO:0000256" key="12">
    <source>
        <dbReference type="ARBA" id="ARBA00023306"/>
    </source>
</evidence>
<dbReference type="GO" id="GO:0051301">
    <property type="term" value="P:cell division"/>
    <property type="evidence" value="ECO:0007669"/>
    <property type="project" value="UniProtKB-KW"/>
</dbReference>